<dbReference type="Gene3D" id="2.150.10.10">
    <property type="entry name" value="Serralysin-like metalloprotease, C-terminal"/>
    <property type="match status" value="1"/>
</dbReference>
<reference evidence="7 8" key="1">
    <citation type="submission" date="2016-10" db="EMBL/GenBank/DDBJ databases">
        <title>Pseudomonas lactis sp. nov. and Pseudomonas paralactis sp. nov., isolated from bovine raw milk.</title>
        <authorList>
            <person name="Von Neubeck M."/>
            <person name="Huptas C."/>
            <person name="Glueck C."/>
            <person name="Krewinkel M."/>
            <person name="Stoeckel M."/>
            <person name="Stressler T."/>
            <person name="Fischer L."/>
            <person name="Hinrichs J."/>
            <person name="Scherer S."/>
            <person name="Wenning M."/>
        </authorList>
    </citation>
    <scope>NUCLEOTIDE SEQUENCE [LARGE SCALE GENOMIC DNA]</scope>
    <source>
        <strain evidence="7 8">DSM 17516</strain>
    </source>
</reference>
<dbReference type="GO" id="GO:0008237">
    <property type="term" value="F:metallopeptidase activity"/>
    <property type="evidence" value="ECO:0007669"/>
    <property type="project" value="InterPro"/>
</dbReference>
<sequence length="464" mass="50708">MNNLNINLAHSRLTSQQHQNIAGIIHKNQRGEGLKSGLPSLSLDHVVEASQRAGSHSNALRPEEGTQVTYTLGDTSQSVTPAHTEPGEFSDAQKNRIRETFEHFSDAAKVKFKESAMASSNHVQIKIDNANFDWKDPYYINSTDGHSDVPLLQRHANDLEKPNNYANHIIAKALAFKLGLPSTDDVTREKKYAENTLAHTLRSPYSEGRSDFRFGKGHLDNQYSSTPMMDDISLLQKKYGANHETRSTDTVYGFNSNADREVFKLTSDAELPVFCVWDGGGKDTFDFSKYKEDQVINLTPGSFSNVGGGVGNVSIAQGVTIERAIGGEGDDILIGNEKNNELLGGGGDDMLYVAANSGYNKLWGGPGQNTFVIGASAPEAQIENTEIKDFMSGRDRLGVSALRAASGRSDLKVVNQYTGRGGEVTIDYFASHNLTLLRFDINGDRKDDCLITVNGKIEPTDILA</sequence>
<evidence type="ECO:0000313" key="7">
    <source>
        <dbReference type="EMBL" id="ONH54499.1"/>
    </source>
</evidence>
<comment type="subcellular location">
    <subcellularLocation>
        <location evidence="2">Secreted</location>
    </subcellularLocation>
</comment>
<accession>A0A1V2KA78</accession>
<dbReference type="Gene3D" id="3.40.390.10">
    <property type="entry name" value="Collagenase (Catalytic Domain)"/>
    <property type="match status" value="1"/>
</dbReference>
<dbReference type="EMBL" id="MNPW01000005">
    <property type="protein sequence ID" value="ONH54499.1"/>
    <property type="molecule type" value="Genomic_DNA"/>
</dbReference>
<evidence type="ECO:0000256" key="2">
    <source>
        <dbReference type="ARBA" id="ARBA00004613"/>
    </source>
</evidence>
<dbReference type="Pfam" id="PF00353">
    <property type="entry name" value="HemolysinCabind"/>
    <property type="match status" value="1"/>
</dbReference>
<evidence type="ECO:0000256" key="5">
    <source>
        <dbReference type="ARBA" id="ARBA00022837"/>
    </source>
</evidence>
<keyword evidence="4" id="KW-0677">Repeat</keyword>
<gene>
    <name evidence="7" type="ORF">BLL36_12565</name>
</gene>
<dbReference type="InterPro" id="IPR001343">
    <property type="entry name" value="Hemolysn_Ca-bd"/>
</dbReference>
<proteinExistence type="predicted"/>
<keyword evidence="5" id="KW-0106">Calcium</keyword>
<feature type="domain" description="Peptidase M10 serralysin C-terminal" evidence="6">
    <location>
        <begin position="241"/>
        <end position="461"/>
    </location>
</feature>
<name>A0A1V2KA78_PSECE</name>
<dbReference type="InterPro" id="IPR013858">
    <property type="entry name" value="Peptidase_M10B_C"/>
</dbReference>
<evidence type="ECO:0000313" key="8">
    <source>
        <dbReference type="Proteomes" id="UP000189295"/>
    </source>
</evidence>
<dbReference type="GO" id="GO:0005509">
    <property type="term" value="F:calcium ion binding"/>
    <property type="evidence" value="ECO:0007669"/>
    <property type="project" value="InterPro"/>
</dbReference>
<comment type="cofactor">
    <cofactor evidence="1">
        <name>Ca(2+)</name>
        <dbReference type="ChEBI" id="CHEBI:29108"/>
    </cofactor>
</comment>
<evidence type="ECO:0000259" key="6">
    <source>
        <dbReference type="Pfam" id="PF08548"/>
    </source>
</evidence>
<comment type="caution">
    <text evidence="7">The sequence shown here is derived from an EMBL/GenBank/DDBJ whole genome shotgun (WGS) entry which is preliminary data.</text>
</comment>
<dbReference type="SUPFAM" id="SSF55486">
    <property type="entry name" value="Metalloproteases ('zincins'), catalytic domain"/>
    <property type="match status" value="1"/>
</dbReference>
<dbReference type="Proteomes" id="UP000189295">
    <property type="component" value="Unassembled WGS sequence"/>
</dbReference>
<dbReference type="AlphaFoldDB" id="A0A1V2KA78"/>
<evidence type="ECO:0000256" key="3">
    <source>
        <dbReference type="ARBA" id="ARBA00022525"/>
    </source>
</evidence>
<organism evidence="7 8">
    <name type="scientific">Pseudomonas cedrina subsp. cedrina</name>
    <dbReference type="NCBI Taxonomy" id="76762"/>
    <lineage>
        <taxon>Bacteria</taxon>
        <taxon>Pseudomonadati</taxon>
        <taxon>Pseudomonadota</taxon>
        <taxon>Gammaproteobacteria</taxon>
        <taxon>Pseudomonadales</taxon>
        <taxon>Pseudomonadaceae</taxon>
        <taxon>Pseudomonas</taxon>
    </lineage>
</organism>
<evidence type="ECO:0000256" key="1">
    <source>
        <dbReference type="ARBA" id="ARBA00001913"/>
    </source>
</evidence>
<evidence type="ECO:0000256" key="4">
    <source>
        <dbReference type="ARBA" id="ARBA00022737"/>
    </source>
</evidence>
<dbReference type="Pfam" id="PF08548">
    <property type="entry name" value="Peptidase_M10_C"/>
    <property type="match status" value="1"/>
</dbReference>
<dbReference type="OrthoDB" id="733404at2"/>
<dbReference type="GO" id="GO:0005615">
    <property type="term" value="C:extracellular space"/>
    <property type="evidence" value="ECO:0007669"/>
    <property type="project" value="InterPro"/>
</dbReference>
<dbReference type="InterPro" id="IPR011049">
    <property type="entry name" value="Serralysin-like_metalloprot_C"/>
</dbReference>
<protein>
    <recommendedName>
        <fullName evidence="6">Peptidase M10 serralysin C-terminal domain-containing protein</fullName>
    </recommendedName>
</protein>
<dbReference type="PRINTS" id="PR00313">
    <property type="entry name" value="CABNDNGRPT"/>
</dbReference>
<keyword evidence="3" id="KW-0964">Secreted</keyword>
<dbReference type="SUPFAM" id="SSF51120">
    <property type="entry name" value="beta-Roll"/>
    <property type="match status" value="1"/>
</dbReference>
<dbReference type="RefSeq" id="WP_076951806.1">
    <property type="nucleotide sequence ID" value="NZ_MNPW01000005.1"/>
</dbReference>
<dbReference type="InterPro" id="IPR024079">
    <property type="entry name" value="MetalloPept_cat_dom_sf"/>
</dbReference>